<evidence type="ECO:0000313" key="1">
    <source>
        <dbReference type="EMBL" id="OLQ86493.1"/>
    </source>
</evidence>
<evidence type="ECO:0000313" key="2">
    <source>
        <dbReference type="Proteomes" id="UP000186206"/>
    </source>
</evidence>
<accession>A0ABX3F7C2</accession>
<keyword evidence="2" id="KW-1185">Reference proteome</keyword>
<proteinExistence type="predicted"/>
<name>A0ABX3F7C2_9VIBR</name>
<sequence>MSAQFQSDQEKCYWLLRGMDVGIGNAALRMRERRCGRSERFATDSGEEQEQEQGCVELRIENREVLVGI</sequence>
<comment type="caution">
    <text evidence="1">The sequence shown here is derived from an EMBL/GenBank/DDBJ whole genome shotgun (WGS) entry which is preliminary data.</text>
</comment>
<reference evidence="1 2" key="1">
    <citation type="submission" date="2016-09" db="EMBL/GenBank/DDBJ databases">
        <title>Genomic Taxonomy of the Vibrionaceae.</title>
        <authorList>
            <person name="Gonzalez-Castillo A."/>
            <person name="Gomez-Gil B."/>
            <person name="Enciso-Ibarra K."/>
        </authorList>
    </citation>
    <scope>NUCLEOTIDE SEQUENCE [LARGE SCALE GENOMIC DNA]</scope>
    <source>
        <strain evidence="1 2">CAIM 1731</strain>
    </source>
</reference>
<gene>
    <name evidence="1" type="ORF">BIY21_18180</name>
</gene>
<dbReference type="EMBL" id="MJMI01000132">
    <property type="protein sequence ID" value="OLQ86493.1"/>
    <property type="molecule type" value="Genomic_DNA"/>
</dbReference>
<organism evidence="1 2">
    <name type="scientific">Vibrio ponticus</name>
    <dbReference type="NCBI Taxonomy" id="265668"/>
    <lineage>
        <taxon>Bacteria</taxon>
        <taxon>Pseudomonadati</taxon>
        <taxon>Pseudomonadota</taxon>
        <taxon>Gammaproteobacteria</taxon>
        <taxon>Vibrionales</taxon>
        <taxon>Vibrionaceae</taxon>
        <taxon>Vibrio</taxon>
    </lineage>
</organism>
<dbReference type="Proteomes" id="UP000186206">
    <property type="component" value="Unassembled WGS sequence"/>
</dbReference>
<protein>
    <submittedName>
        <fullName evidence="1">Uncharacterized protein</fullName>
    </submittedName>
</protein>